<gene>
    <name evidence="2" type="ORF">UT29_C0001G0060</name>
</gene>
<feature type="transmembrane region" description="Helical" evidence="1">
    <location>
        <begin position="139"/>
        <end position="159"/>
    </location>
</feature>
<keyword evidence="1" id="KW-0812">Transmembrane</keyword>
<keyword evidence="1" id="KW-1133">Transmembrane helix</keyword>
<proteinExistence type="predicted"/>
<dbReference type="EMBL" id="LBWF01000001">
    <property type="protein sequence ID" value="KKR02580.1"/>
    <property type="molecule type" value="Genomic_DNA"/>
</dbReference>
<reference evidence="2 3" key="1">
    <citation type="journal article" date="2015" name="Nature">
        <title>rRNA introns, odd ribosomes, and small enigmatic genomes across a large radiation of phyla.</title>
        <authorList>
            <person name="Brown C.T."/>
            <person name="Hug L.A."/>
            <person name="Thomas B.C."/>
            <person name="Sharon I."/>
            <person name="Castelle C.J."/>
            <person name="Singh A."/>
            <person name="Wilkins M.J."/>
            <person name="Williams K.H."/>
            <person name="Banfield J.F."/>
        </authorList>
    </citation>
    <scope>NUCLEOTIDE SEQUENCE [LARGE SCALE GENOMIC DNA]</scope>
    <source>
        <strain evidence="3">GW2011_GWA1_39_13</strain>
    </source>
</reference>
<protein>
    <submittedName>
        <fullName evidence="2">Uncharacterized protein</fullName>
    </submittedName>
</protein>
<evidence type="ECO:0000313" key="2">
    <source>
        <dbReference type="EMBL" id="KKR02580.1"/>
    </source>
</evidence>
<feature type="transmembrane region" description="Helical" evidence="1">
    <location>
        <begin position="106"/>
        <end position="127"/>
    </location>
</feature>
<evidence type="ECO:0000256" key="1">
    <source>
        <dbReference type="SAM" id="Phobius"/>
    </source>
</evidence>
<dbReference type="AlphaFoldDB" id="A0A0G0PWP3"/>
<evidence type="ECO:0000313" key="3">
    <source>
        <dbReference type="Proteomes" id="UP000034845"/>
    </source>
</evidence>
<dbReference type="Proteomes" id="UP000034845">
    <property type="component" value="Unassembled WGS sequence"/>
</dbReference>
<name>A0A0G0PWP3_YANXG</name>
<feature type="transmembrane region" description="Helical" evidence="1">
    <location>
        <begin position="40"/>
        <end position="62"/>
    </location>
</feature>
<comment type="caution">
    <text evidence="2">The sequence shown here is derived from an EMBL/GenBank/DDBJ whole genome shotgun (WGS) entry which is preliminary data.</text>
</comment>
<sequence length="169" mass="19293">MGPLAGDYIWGPTPRMFSFLSKITRKNIIRDKIKNSEAGLYFYLVFPIAFAFLLTFATARILSLLAPNFYLLDLAVGRVHHYVYGFFVLAISGYLALIFNGPKAKYLISLLHGFGLGLAFDEFAFWLKLTDSDPARWNYDGFLIVMGLFFIIISAKKGLKMLKILWPFR</sequence>
<feature type="transmembrane region" description="Helical" evidence="1">
    <location>
        <begin position="82"/>
        <end position="99"/>
    </location>
</feature>
<keyword evidence="1" id="KW-0472">Membrane</keyword>
<organism evidence="2 3">
    <name type="scientific">Yanofskybacteria sp. (strain GW2011_GWA1_39_13)</name>
    <dbReference type="NCBI Taxonomy" id="1619019"/>
    <lineage>
        <taxon>Bacteria</taxon>
        <taxon>Candidatus Yanofskyibacteriota</taxon>
    </lineage>
</organism>
<accession>A0A0G0PWP3</accession>